<proteinExistence type="predicted"/>
<accession>A0A9P5YD18</accession>
<protein>
    <submittedName>
        <fullName evidence="2">Uncharacterized protein</fullName>
    </submittedName>
</protein>
<feature type="transmembrane region" description="Helical" evidence="1">
    <location>
        <begin position="20"/>
        <end position="43"/>
    </location>
</feature>
<keyword evidence="3" id="KW-1185">Reference proteome</keyword>
<evidence type="ECO:0000313" key="2">
    <source>
        <dbReference type="EMBL" id="KAF9466440.1"/>
    </source>
</evidence>
<reference evidence="2" key="1">
    <citation type="submission" date="2020-11" db="EMBL/GenBank/DDBJ databases">
        <authorList>
            <consortium name="DOE Joint Genome Institute"/>
            <person name="Ahrendt S."/>
            <person name="Riley R."/>
            <person name="Andreopoulos W."/>
            <person name="Labutti K."/>
            <person name="Pangilinan J."/>
            <person name="Ruiz-Duenas F.J."/>
            <person name="Barrasa J.M."/>
            <person name="Sanchez-Garcia M."/>
            <person name="Camarero S."/>
            <person name="Miyauchi S."/>
            <person name="Serrano A."/>
            <person name="Linde D."/>
            <person name="Babiker R."/>
            <person name="Drula E."/>
            <person name="Ayuso-Fernandez I."/>
            <person name="Pacheco R."/>
            <person name="Padilla G."/>
            <person name="Ferreira P."/>
            <person name="Barriuso J."/>
            <person name="Kellner H."/>
            <person name="Castanera R."/>
            <person name="Alfaro M."/>
            <person name="Ramirez L."/>
            <person name="Pisabarro A.G."/>
            <person name="Kuo A."/>
            <person name="Tritt A."/>
            <person name="Lipzen A."/>
            <person name="He G."/>
            <person name="Yan M."/>
            <person name="Ng V."/>
            <person name="Cullen D."/>
            <person name="Martin F."/>
            <person name="Rosso M.-N."/>
            <person name="Henrissat B."/>
            <person name="Hibbett D."/>
            <person name="Martinez A.T."/>
            <person name="Grigoriev I.V."/>
        </authorList>
    </citation>
    <scope>NUCLEOTIDE SEQUENCE</scope>
    <source>
        <strain evidence="2">CBS 247.69</strain>
    </source>
</reference>
<comment type="caution">
    <text evidence="2">The sequence shown here is derived from an EMBL/GenBank/DDBJ whole genome shotgun (WGS) entry which is preliminary data.</text>
</comment>
<keyword evidence="1" id="KW-1133">Transmembrane helix</keyword>
<evidence type="ECO:0000256" key="1">
    <source>
        <dbReference type="SAM" id="Phobius"/>
    </source>
</evidence>
<dbReference type="Proteomes" id="UP000807353">
    <property type="component" value="Unassembled WGS sequence"/>
</dbReference>
<dbReference type="EMBL" id="MU150241">
    <property type="protein sequence ID" value="KAF9466440.1"/>
    <property type="molecule type" value="Genomic_DNA"/>
</dbReference>
<sequence length="54" mass="5922">MGTTPVIISIAFNLIKGKEWVVWVMSLGCGSNTTVGFLEVLVVERKVLKALRNC</sequence>
<keyword evidence="1" id="KW-0472">Membrane</keyword>
<evidence type="ECO:0000313" key="3">
    <source>
        <dbReference type="Proteomes" id="UP000807353"/>
    </source>
</evidence>
<keyword evidence="1" id="KW-0812">Transmembrane</keyword>
<dbReference type="AlphaFoldDB" id="A0A9P5YD18"/>
<name>A0A9P5YD18_9AGAR</name>
<organism evidence="2 3">
    <name type="scientific">Collybia nuda</name>
    <dbReference type="NCBI Taxonomy" id="64659"/>
    <lineage>
        <taxon>Eukaryota</taxon>
        <taxon>Fungi</taxon>
        <taxon>Dikarya</taxon>
        <taxon>Basidiomycota</taxon>
        <taxon>Agaricomycotina</taxon>
        <taxon>Agaricomycetes</taxon>
        <taxon>Agaricomycetidae</taxon>
        <taxon>Agaricales</taxon>
        <taxon>Tricholomatineae</taxon>
        <taxon>Clitocybaceae</taxon>
        <taxon>Collybia</taxon>
    </lineage>
</organism>
<gene>
    <name evidence="2" type="ORF">BDZ94DRAFT_1250928</name>
</gene>